<accession>A0A7E4ZZW2</accession>
<evidence type="ECO:0000313" key="2">
    <source>
        <dbReference type="WBParaSite" id="Pan_g5357.t1"/>
    </source>
</evidence>
<dbReference type="Proteomes" id="UP000492821">
    <property type="component" value="Unassembled WGS sequence"/>
</dbReference>
<dbReference type="AlphaFoldDB" id="A0A7E4ZZW2"/>
<reference evidence="2" key="2">
    <citation type="submission" date="2020-10" db="UniProtKB">
        <authorList>
            <consortium name="WormBaseParasite"/>
        </authorList>
    </citation>
    <scope>IDENTIFICATION</scope>
</reference>
<dbReference type="WBParaSite" id="Pan_g5357.t1">
    <property type="protein sequence ID" value="Pan_g5357.t1"/>
    <property type="gene ID" value="Pan_g5357"/>
</dbReference>
<protein>
    <submittedName>
        <fullName evidence="2">Recep_L_domain domain-containing protein</fullName>
    </submittedName>
</protein>
<organism evidence="1 2">
    <name type="scientific">Panagrellus redivivus</name>
    <name type="common">Microworm</name>
    <dbReference type="NCBI Taxonomy" id="6233"/>
    <lineage>
        <taxon>Eukaryota</taxon>
        <taxon>Metazoa</taxon>
        <taxon>Ecdysozoa</taxon>
        <taxon>Nematoda</taxon>
        <taxon>Chromadorea</taxon>
        <taxon>Rhabditida</taxon>
        <taxon>Tylenchina</taxon>
        <taxon>Panagrolaimomorpha</taxon>
        <taxon>Panagrolaimoidea</taxon>
        <taxon>Panagrolaimidae</taxon>
        <taxon>Panagrellus</taxon>
    </lineage>
</organism>
<reference evidence="1" key="1">
    <citation type="journal article" date="2013" name="Genetics">
        <title>The draft genome and transcriptome of Panagrellus redivivus are shaped by the harsh demands of a free-living lifestyle.</title>
        <authorList>
            <person name="Srinivasan J."/>
            <person name="Dillman A.R."/>
            <person name="Macchietto M.G."/>
            <person name="Heikkinen L."/>
            <person name="Lakso M."/>
            <person name="Fracchia K.M."/>
            <person name="Antoshechkin I."/>
            <person name="Mortazavi A."/>
            <person name="Wong G."/>
            <person name="Sternberg P.W."/>
        </authorList>
    </citation>
    <scope>NUCLEOTIDE SEQUENCE [LARGE SCALE GENOMIC DNA]</scope>
    <source>
        <strain evidence="1">MT8872</strain>
    </source>
</reference>
<sequence>MPYPIAKLAYGLRCRLIELATPVERYQLQIANGNVLLCPQKLLQLQKAPTTVQFYRNNGIPAFKVFRWELPVDFDREDCVVLCDKTFTLEGADITDLMSEKLNNVLLRPDILTFENCDITKEFLTKLSTLAFAAKVHSYLQ</sequence>
<proteinExistence type="predicted"/>
<name>A0A7E4ZZW2_PANRE</name>
<evidence type="ECO:0000313" key="1">
    <source>
        <dbReference type="Proteomes" id="UP000492821"/>
    </source>
</evidence>
<keyword evidence="1" id="KW-1185">Reference proteome</keyword>